<protein>
    <submittedName>
        <fullName evidence="5">Uncharacterized protein</fullName>
    </submittedName>
</protein>
<dbReference type="GO" id="GO:0046872">
    <property type="term" value="F:metal ion binding"/>
    <property type="evidence" value="ECO:0007669"/>
    <property type="project" value="UniProtKB-KW"/>
</dbReference>
<organism evidence="5 6">
    <name type="scientific">Orbilia ellipsospora</name>
    <dbReference type="NCBI Taxonomy" id="2528407"/>
    <lineage>
        <taxon>Eukaryota</taxon>
        <taxon>Fungi</taxon>
        <taxon>Dikarya</taxon>
        <taxon>Ascomycota</taxon>
        <taxon>Pezizomycotina</taxon>
        <taxon>Orbiliomycetes</taxon>
        <taxon>Orbiliales</taxon>
        <taxon>Orbiliaceae</taxon>
        <taxon>Orbilia</taxon>
    </lineage>
</organism>
<dbReference type="EMBL" id="JAVHJO010000001">
    <property type="protein sequence ID" value="KAK6544760.1"/>
    <property type="molecule type" value="Genomic_DNA"/>
</dbReference>
<dbReference type="PROSITE" id="PS00723">
    <property type="entry name" value="POLYPRENYL_SYNTHASE_1"/>
    <property type="match status" value="1"/>
</dbReference>
<feature type="region of interest" description="Disordered" evidence="4">
    <location>
        <begin position="357"/>
        <end position="396"/>
    </location>
</feature>
<sequence length="728" mass="82914">MTLIPALIPPRHSKPVPAKFMKGYWSNFDVRVHCCANFELKVIEDMDREWLDRGGLPRTSYVVEGLGGMLSLIMPEADPRRMIEMSSLCSIAFYEDDLLDGDLCDINSNESDAKLLHQKYRNAINQMKSRVMVELLKSDDEQNTYVQAYEQWTKASAATVESTTIEFETLEEYLNARLDNSAASCAWNMLPILHDFKLTRQDKSDLECIDQLTYRMMILINDYYSIENDWISHETLKRPGVPFSAAYVIMRTQDVSVRDAKNIIQQEFRKMEISWTELRDKLMKSKEQDPATAHEYAKYITCLQNSVSGILLYTMHAPRYNPKPSISPLFPKPEQKIATLPRTTPIPIEVINRLESPAVEGSEVNHESESESSSSRNSRRSSATDLTSATSVHGEISKRDEFHSEAAWLSEYSPVPEEEVLEPFEYVKSMPSKKVRHALIDALDIWYQAPPDSVELIKKIIDTLHTSSLIIDDIEDNSDLRRGQPAAHMVFGTPQSINTANFLLITTIEDVQKLSSSAVSIYAEELKNLHIGQGSDLKWTFQGACPSELEYIQMIDGKTGGLFRMASRFMKDQATINKDLDVERLLTLMGRFFQIRDDYQNLGSLDYANAKGDLSDLDEGKYSFMLIHALNNNKNSKLRNLLALRSRQGSLSIEQKRLIMKGMAQSKSMEYTCKVLEGLEAEIQNALVDVESRVDESQKMNGYNKNWMLRAIMAKLRFAEVKVASLQK</sequence>
<dbReference type="SFLD" id="SFLDS00005">
    <property type="entry name" value="Isoprenoid_Synthase_Type_I"/>
    <property type="match status" value="1"/>
</dbReference>
<dbReference type="Pfam" id="PF19086">
    <property type="entry name" value="Terpene_syn_C_2"/>
    <property type="match status" value="1"/>
</dbReference>
<name>A0AAV9XRN6_9PEZI</name>
<evidence type="ECO:0000256" key="4">
    <source>
        <dbReference type="SAM" id="MobiDB-lite"/>
    </source>
</evidence>
<gene>
    <name evidence="5" type="ORF">TWF694_001443</name>
</gene>
<keyword evidence="1" id="KW-0808">Transferase</keyword>
<dbReference type="InterPro" id="IPR008949">
    <property type="entry name" value="Isoprenoid_synthase_dom_sf"/>
</dbReference>
<keyword evidence="6" id="KW-1185">Reference proteome</keyword>
<comment type="caution">
    <text evidence="5">The sequence shown here is derived from an EMBL/GenBank/DDBJ whole genome shotgun (WGS) entry which is preliminary data.</text>
</comment>
<dbReference type="PROSITE" id="PS00444">
    <property type="entry name" value="POLYPRENYL_SYNTHASE_2"/>
    <property type="match status" value="1"/>
</dbReference>
<evidence type="ECO:0000256" key="1">
    <source>
        <dbReference type="ARBA" id="ARBA00022679"/>
    </source>
</evidence>
<accession>A0AAV9XRN6</accession>
<dbReference type="InterPro" id="IPR000092">
    <property type="entry name" value="Polyprenyl_synt"/>
</dbReference>
<dbReference type="Proteomes" id="UP001365542">
    <property type="component" value="Unassembled WGS sequence"/>
</dbReference>
<keyword evidence="3" id="KW-0460">Magnesium</keyword>
<dbReference type="PANTHER" id="PTHR12001">
    <property type="entry name" value="GERANYLGERANYL PYROPHOSPHATE SYNTHASE"/>
    <property type="match status" value="1"/>
</dbReference>
<dbReference type="GO" id="GO:0046165">
    <property type="term" value="P:alcohol biosynthetic process"/>
    <property type="evidence" value="ECO:0007669"/>
    <property type="project" value="UniProtKB-ARBA"/>
</dbReference>
<evidence type="ECO:0000256" key="2">
    <source>
        <dbReference type="ARBA" id="ARBA00022723"/>
    </source>
</evidence>
<evidence type="ECO:0000313" key="6">
    <source>
        <dbReference type="Proteomes" id="UP001365542"/>
    </source>
</evidence>
<keyword evidence="2" id="KW-0479">Metal-binding</keyword>
<dbReference type="PANTHER" id="PTHR12001:SF72">
    <property type="entry name" value="THIJ_PFPI FAMILY PROTEIN (AFU_ORTHOLOGUE AFUA_3G01210)-RELATED"/>
    <property type="match status" value="1"/>
</dbReference>
<proteinExistence type="predicted"/>
<dbReference type="GO" id="GO:0004659">
    <property type="term" value="F:prenyltransferase activity"/>
    <property type="evidence" value="ECO:0007669"/>
    <property type="project" value="InterPro"/>
</dbReference>
<dbReference type="InterPro" id="IPR033749">
    <property type="entry name" value="Polyprenyl_synt_CS"/>
</dbReference>
<dbReference type="SUPFAM" id="SSF48576">
    <property type="entry name" value="Terpenoid synthases"/>
    <property type="match status" value="2"/>
</dbReference>
<dbReference type="GO" id="GO:0008299">
    <property type="term" value="P:isoprenoid biosynthetic process"/>
    <property type="evidence" value="ECO:0007669"/>
    <property type="project" value="InterPro"/>
</dbReference>
<evidence type="ECO:0000256" key="3">
    <source>
        <dbReference type="ARBA" id="ARBA00022842"/>
    </source>
</evidence>
<dbReference type="AlphaFoldDB" id="A0AAV9XRN6"/>
<dbReference type="Pfam" id="PF00348">
    <property type="entry name" value="polyprenyl_synt"/>
    <property type="match status" value="1"/>
</dbReference>
<evidence type="ECO:0000313" key="5">
    <source>
        <dbReference type="EMBL" id="KAK6544760.1"/>
    </source>
</evidence>
<reference evidence="5 6" key="1">
    <citation type="submission" date="2019-10" db="EMBL/GenBank/DDBJ databases">
        <authorList>
            <person name="Palmer J.M."/>
        </authorList>
    </citation>
    <scope>NUCLEOTIDE SEQUENCE [LARGE SCALE GENOMIC DNA]</scope>
    <source>
        <strain evidence="5 6">TWF694</strain>
    </source>
</reference>
<dbReference type="GO" id="GO:0043386">
    <property type="term" value="P:mycotoxin biosynthetic process"/>
    <property type="evidence" value="ECO:0007669"/>
    <property type="project" value="UniProtKB-ARBA"/>
</dbReference>
<dbReference type="Gene3D" id="1.10.600.10">
    <property type="entry name" value="Farnesyl Diphosphate Synthase"/>
    <property type="match status" value="2"/>
</dbReference>